<dbReference type="OrthoDB" id="9810718at2"/>
<comment type="similarity">
    <text evidence="1">Belongs to the CapA family.</text>
</comment>
<dbReference type="PROSITE" id="PS51257">
    <property type="entry name" value="PROKAR_LIPOPROTEIN"/>
    <property type="match status" value="1"/>
</dbReference>
<comment type="caution">
    <text evidence="5">The sequence shown here is derived from an EMBL/GenBank/DDBJ whole genome shotgun (WGS) entry which is preliminary data.</text>
</comment>
<gene>
    <name evidence="5" type="ORF">C4K88_09655</name>
</gene>
<dbReference type="PANTHER" id="PTHR33393">
    <property type="entry name" value="POLYGLUTAMINE SYNTHESIS ACCESSORY PROTEIN RV0574C-RELATED"/>
    <property type="match status" value="1"/>
</dbReference>
<protein>
    <submittedName>
        <fullName evidence="5">Metallophosphatase</fullName>
    </submittedName>
</protein>
<dbReference type="Proteomes" id="UP000239297">
    <property type="component" value="Unassembled WGS sequence"/>
</dbReference>
<evidence type="ECO:0000313" key="5">
    <source>
        <dbReference type="EMBL" id="PPB49305.1"/>
    </source>
</evidence>
<dbReference type="InterPro" id="IPR029052">
    <property type="entry name" value="Metallo-depent_PP-like"/>
</dbReference>
<feature type="signal peptide" evidence="3">
    <location>
        <begin position="1"/>
        <end position="23"/>
    </location>
</feature>
<feature type="compositionally biased region" description="Pro residues" evidence="2">
    <location>
        <begin position="42"/>
        <end position="53"/>
    </location>
</feature>
<dbReference type="EMBL" id="PRKW01000004">
    <property type="protein sequence ID" value="PPB49305.1"/>
    <property type="molecule type" value="Genomic_DNA"/>
</dbReference>
<feature type="domain" description="Capsule synthesis protein CapA" evidence="4">
    <location>
        <begin position="63"/>
        <end position="309"/>
    </location>
</feature>
<sequence>MTLRLVVLLWVILLCGCSGDGGAAEDPAPRAAASDPASTAPAPTPAPTSAPAPAPAACEDCASIVLTGDLLVHPQLWEQAAADAAVTGNPPLDFEPLLAGQRPYLSTASLGICHLETPVAAPEGPFAGYPQFNVPPQILDAARDVGYDACTTASNHSLDWGPEGVERTLAALDAAGLDHTGSYASAADAEETLILDRSGVKVAVIEATYGLNGAVPDQPWRVDLLDAPTMIAKARAARALGADIVIAALHAGDEYASVPNAQQTGTAHALADSGQVDFVYGHHTHSVLPIERYKDTWIVYGLGNGVTELSPVHDVNNEGLMVRARLSRDETGAWSVAGLDWLPSLIVSDPYRWCSLAPDRPVGSCSSPEQEAAVRERTRGVVESLGAAAAGARQWELSAEATGR</sequence>
<dbReference type="InterPro" id="IPR052169">
    <property type="entry name" value="CW_Biosynth-Accessory"/>
</dbReference>
<evidence type="ECO:0000256" key="3">
    <source>
        <dbReference type="SAM" id="SignalP"/>
    </source>
</evidence>
<dbReference type="SMART" id="SM00854">
    <property type="entry name" value="PGA_cap"/>
    <property type="match status" value="1"/>
</dbReference>
<evidence type="ECO:0000259" key="4">
    <source>
        <dbReference type="SMART" id="SM00854"/>
    </source>
</evidence>
<dbReference type="SUPFAM" id="SSF56300">
    <property type="entry name" value="Metallo-dependent phosphatases"/>
    <property type="match status" value="1"/>
</dbReference>
<dbReference type="RefSeq" id="WP_104121735.1">
    <property type="nucleotide sequence ID" value="NZ_PRKW01000004.1"/>
</dbReference>
<dbReference type="AlphaFoldDB" id="A0A2S5IXN7"/>
<accession>A0A2S5IXN7</accession>
<dbReference type="PANTHER" id="PTHR33393:SF13">
    <property type="entry name" value="PGA BIOSYNTHESIS PROTEIN CAPA"/>
    <property type="match status" value="1"/>
</dbReference>
<reference evidence="5 6" key="1">
    <citation type="journal article" date="2014" name="Int. J. Syst. Evol. Microbiol.">
        <title>Arthrobacter pityocampae sp. nov., isolated from Thaumetopoea pityocampa (Lep., Thaumetopoeidae).</title>
        <authorList>
            <person name="Ince I.A."/>
            <person name="Demirbag Z."/>
            <person name="Kati H."/>
        </authorList>
    </citation>
    <scope>NUCLEOTIDE SEQUENCE [LARGE SCALE GENOMIC DNA]</scope>
    <source>
        <strain evidence="5 6">Tp2</strain>
    </source>
</reference>
<dbReference type="InterPro" id="IPR019079">
    <property type="entry name" value="Capsule_synth_CapA"/>
</dbReference>
<organism evidence="5 6">
    <name type="scientific">Arthrobacter pityocampae</name>
    <dbReference type="NCBI Taxonomy" id="547334"/>
    <lineage>
        <taxon>Bacteria</taxon>
        <taxon>Bacillati</taxon>
        <taxon>Actinomycetota</taxon>
        <taxon>Actinomycetes</taxon>
        <taxon>Micrococcales</taxon>
        <taxon>Micrococcaceae</taxon>
        <taxon>Arthrobacter</taxon>
    </lineage>
</organism>
<dbReference type="Gene3D" id="3.60.21.10">
    <property type="match status" value="1"/>
</dbReference>
<name>A0A2S5IXN7_9MICC</name>
<keyword evidence="3" id="KW-0732">Signal</keyword>
<evidence type="ECO:0000256" key="2">
    <source>
        <dbReference type="SAM" id="MobiDB-lite"/>
    </source>
</evidence>
<evidence type="ECO:0000313" key="6">
    <source>
        <dbReference type="Proteomes" id="UP000239297"/>
    </source>
</evidence>
<keyword evidence="6" id="KW-1185">Reference proteome</keyword>
<proteinExistence type="inferred from homology"/>
<dbReference type="Pfam" id="PF09587">
    <property type="entry name" value="PGA_cap"/>
    <property type="match status" value="1"/>
</dbReference>
<feature type="chain" id="PRO_5015728133" evidence="3">
    <location>
        <begin position="24"/>
        <end position="404"/>
    </location>
</feature>
<feature type="region of interest" description="Disordered" evidence="2">
    <location>
        <begin position="25"/>
        <end position="53"/>
    </location>
</feature>
<feature type="compositionally biased region" description="Low complexity" evidence="2">
    <location>
        <begin position="25"/>
        <end position="41"/>
    </location>
</feature>
<dbReference type="CDD" id="cd07381">
    <property type="entry name" value="MPP_CapA"/>
    <property type="match status" value="1"/>
</dbReference>
<evidence type="ECO:0000256" key="1">
    <source>
        <dbReference type="ARBA" id="ARBA00005662"/>
    </source>
</evidence>